<sequence>MDQKETPLLEALVRHSEKKPISLHVPGHKYGSLFPIEKDFGFAKFLQLDATELTGLDDLHSPEGVILAAERLLAELYGVKESFFLVNGSTGGNLAMILAAIKEDDIVLVQRNCHKSILNGIELAGGNPVFLGPMLDEEWQVAGGVSIETVEEAIYLYPHAKAIIVTYPNYYGLTYDLKSIINVAHQHDIPVLVDEAHGAHFIVGRPFPLSAVELGADITVQSAHKTLPAMTMGSFLHFNSQLLSVDTLKYYLRVIQSSSPSYPILASLDVARSYLASFNQYDLDYTEKAVRLFKQELSNIEGVKVLESGNGDLLKLTLQSTCTLNGFDIQKRMEQEGVFVELADPNNVLFVLPLLKQDQEYPFALVIDKLTRALKNEFDQVNEQRDVFFKKKPVSPLLLSGKQAKNLEIEELHFSEAAGQICAEMIVPYPPGIPLLYPGELIDQADLESLNLLLKSGARFQGGEALLERKIKVYKIQKEFSSGG</sequence>
<evidence type="ECO:0000256" key="5">
    <source>
        <dbReference type="ARBA" id="ARBA00023239"/>
    </source>
</evidence>
<feature type="domain" description="Orn/Lys/Arg decarboxylases family 1 pyridoxal-P attachment site" evidence="6">
    <location>
        <begin position="6"/>
        <end position="305"/>
    </location>
</feature>
<dbReference type="SUPFAM" id="SSF55904">
    <property type="entry name" value="Ornithine decarboxylase C-terminal domain"/>
    <property type="match status" value="1"/>
</dbReference>
<evidence type="ECO:0000259" key="7">
    <source>
        <dbReference type="Pfam" id="PF03711"/>
    </source>
</evidence>
<dbReference type="AlphaFoldDB" id="A0A2N5GHP5"/>
<keyword evidence="3" id="KW-0210">Decarboxylase</keyword>
<reference evidence="8 10" key="1">
    <citation type="submission" date="2017-11" db="EMBL/GenBank/DDBJ databases">
        <title>Comparitive Functional Genomics of Dry Heat Resistant strains isolated from the Viking Spacecraft.</title>
        <authorList>
            <person name="Seuylemezian A."/>
            <person name="Cooper K."/>
            <person name="Vaishampayan P."/>
        </authorList>
    </citation>
    <scope>NUCLEOTIDE SEQUENCE [LARGE SCALE GENOMIC DNA]</scope>
    <source>
        <strain evidence="8 10">M4.6</strain>
    </source>
</reference>
<feature type="domain" description="Orn/Lys/Arg decarboxylase C-terminal" evidence="7">
    <location>
        <begin position="404"/>
        <end position="460"/>
    </location>
</feature>
<dbReference type="Proteomes" id="UP000234951">
    <property type="component" value="Unassembled WGS sequence"/>
</dbReference>
<evidence type="ECO:0000256" key="1">
    <source>
        <dbReference type="ARBA" id="ARBA00001933"/>
    </source>
</evidence>
<evidence type="ECO:0000313" key="11">
    <source>
        <dbReference type="Proteomes" id="UP000235114"/>
    </source>
</evidence>
<comment type="similarity">
    <text evidence="2">Belongs to the Orn/Lys/Arg decarboxylase class-I family.</text>
</comment>
<keyword evidence="11" id="KW-1185">Reference proteome</keyword>
<dbReference type="SUPFAM" id="SSF53383">
    <property type="entry name" value="PLP-dependent transferases"/>
    <property type="match status" value="1"/>
</dbReference>
<keyword evidence="4" id="KW-0663">Pyridoxal phosphate</keyword>
<evidence type="ECO:0000313" key="8">
    <source>
        <dbReference type="EMBL" id="PLR80279.1"/>
    </source>
</evidence>
<gene>
    <name evidence="8" type="ORF">CU635_19095</name>
    <name evidence="9" type="ORF">CVD25_02895</name>
</gene>
<protein>
    <submittedName>
        <fullName evidence="8">Arginine decarboxylase</fullName>
    </submittedName>
</protein>
<evidence type="ECO:0000256" key="3">
    <source>
        <dbReference type="ARBA" id="ARBA00022793"/>
    </source>
</evidence>
<evidence type="ECO:0000256" key="2">
    <source>
        <dbReference type="ARBA" id="ARBA00010671"/>
    </source>
</evidence>
<dbReference type="InterPro" id="IPR000310">
    <property type="entry name" value="Orn/Lys/Arg_deCO2ase_major_dom"/>
</dbReference>
<dbReference type="Pfam" id="PF01276">
    <property type="entry name" value="OKR_DC_1"/>
    <property type="match status" value="1"/>
</dbReference>
<dbReference type="InterPro" id="IPR015424">
    <property type="entry name" value="PyrdxlP-dep_Trfase"/>
</dbReference>
<dbReference type="PANTHER" id="PTHR43277">
    <property type="entry name" value="ARGININE DECARBOXYLASE"/>
    <property type="match status" value="1"/>
</dbReference>
<dbReference type="Gene3D" id="3.40.640.10">
    <property type="entry name" value="Type I PLP-dependent aspartate aminotransferase-like (Major domain)"/>
    <property type="match status" value="1"/>
</dbReference>
<dbReference type="CDD" id="cd00615">
    <property type="entry name" value="Orn_deC_like"/>
    <property type="match status" value="1"/>
</dbReference>
<dbReference type="RefSeq" id="WP_101578967.1">
    <property type="nucleotide sequence ID" value="NZ_PGVA01000055.1"/>
</dbReference>
<organism evidence="8 10">
    <name type="scientific">Bacillus canaveralius</name>
    <dbReference type="NCBI Taxonomy" id="1403243"/>
    <lineage>
        <taxon>Bacteria</taxon>
        <taxon>Bacillati</taxon>
        <taxon>Bacillota</taxon>
        <taxon>Bacilli</taxon>
        <taxon>Bacillales</taxon>
        <taxon>Bacillaceae</taxon>
        <taxon>Bacillus</taxon>
    </lineage>
</organism>
<dbReference type="InterPro" id="IPR036633">
    <property type="entry name" value="Prn/Lys/Arg_de-COase_C_sf"/>
</dbReference>
<dbReference type="Pfam" id="PF03711">
    <property type="entry name" value="OKR_DC_1_C"/>
    <property type="match status" value="1"/>
</dbReference>
<dbReference type="Gene3D" id="3.90.105.10">
    <property type="entry name" value="Molybdopterin biosynthesis moea protein, domain 2"/>
    <property type="match status" value="1"/>
</dbReference>
<keyword evidence="5" id="KW-0456">Lyase</keyword>
<dbReference type="OrthoDB" id="9815233at2"/>
<name>A0A2N5GHP5_9BACI</name>
<dbReference type="InterPro" id="IPR008286">
    <property type="entry name" value="Prn/Lys/Arg_de-COase_C"/>
</dbReference>
<dbReference type="InterPro" id="IPR052357">
    <property type="entry name" value="Orn_Lys_Arg_decarboxylase-I"/>
</dbReference>
<evidence type="ECO:0000256" key="4">
    <source>
        <dbReference type="ARBA" id="ARBA00022898"/>
    </source>
</evidence>
<dbReference type="EMBL" id="PGVD01000010">
    <property type="protein sequence ID" value="PLS00504.1"/>
    <property type="molecule type" value="Genomic_DNA"/>
</dbReference>
<accession>A0A2N5GHP5</accession>
<dbReference type="PANTHER" id="PTHR43277:SF3">
    <property type="entry name" value="DECARBOXYLASE, PUTATIVE-RELATED"/>
    <property type="match status" value="1"/>
</dbReference>
<evidence type="ECO:0000313" key="10">
    <source>
        <dbReference type="Proteomes" id="UP000234951"/>
    </source>
</evidence>
<dbReference type="InterPro" id="IPR015421">
    <property type="entry name" value="PyrdxlP-dep_Trfase_major"/>
</dbReference>
<evidence type="ECO:0000313" key="9">
    <source>
        <dbReference type="EMBL" id="PLS00504.1"/>
    </source>
</evidence>
<reference evidence="9 11" key="2">
    <citation type="submission" date="2017-12" db="EMBL/GenBank/DDBJ databases">
        <title>Comparative Functional Genomics of Dry Heat Resistant strains isolated from the Viking Spacecraft.</title>
        <authorList>
            <person name="Seuylemezian A."/>
            <person name="Cooper K."/>
            <person name="Vaishampayan P."/>
        </authorList>
    </citation>
    <scope>NUCLEOTIDE SEQUENCE [LARGE SCALE GENOMIC DNA]</scope>
    <source>
        <strain evidence="9 11">ATCC 29669</strain>
    </source>
</reference>
<dbReference type="Proteomes" id="UP000235114">
    <property type="component" value="Unassembled WGS sequence"/>
</dbReference>
<evidence type="ECO:0000259" key="6">
    <source>
        <dbReference type="Pfam" id="PF01276"/>
    </source>
</evidence>
<comment type="caution">
    <text evidence="8">The sequence shown here is derived from an EMBL/GenBank/DDBJ whole genome shotgun (WGS) entry which is preliminary data.</text>
</comment>
<dbReference type="EMBL" id="PGVA01000055">
    <property type="protein sequence ID" value="PLR80279.1"/>
    <property type="molecule type" value="Genomic_DNA"/>
</dbReference>
<dbReference type="GO" id="GO:0016831">
    <property type="term" value="F:carboxy-lyase activity"/>
    <property type="evidence" value="ECO:0007669"/>
    <property type="project" value="UniProtKB-KW"/>
</dbReference>
<comment type="cofactor">
    <cofactor evidence="1">
        <name>pyridoxal 5'-phosphate</name>
        <dbReference type="ChEBI" id="CHEBI:597326"/>
    </cofactor>
</comment>
<proteinExistence type="inferred from homology"/>